<dbReference type="EMBL" id="DACRBY010000001">
    <property type="protein sequence ID" value="HAS8538479.1"/>
    <property type="molecule type" value="Genomic_DNA"/>
</dbReference>
<sequence length="174" mass="19562">MSNKNIRAIEFYTIQCLSAGVMLVASLYLANSKTPQNPEALEVVTNQLSLIDDTLAKHSDPNVIEDILKPQIKNADSLAGTNNDLWLEIQGESELMFGASFSGVKGYKCKNYVVNEVFKAEQSSSRTMKVEVKQGRFMSLDLDTFDHDNLEQTKHFCRKGELVSDFIFTSTYTF</sequence>
<gene>
    <name evidence="1" type="ORF">I7730_01535</name>
</gene>
<name>A0A8H9K7E1_VIBVL</name>
<reference evidence="1" key="2">
    <citation type="submission" date="2019-01" db="EMBL/GenBank/DDBJ databases">
        <authorList>
            <consortium name="NCBI Pathogen Detection Project"/>
        </authorList>
    </citation>
    <scope>NUCLEOTIDE SEQUENCE</scope>
    <source>
        <strain evidence="1">BCW_3452</strain>
    </source>
</reference>
<organism evidence="1">
    <name type="scientific">Vibrio vulnificus</name>
    <dbReference type="NCBI Taxonomy" id="672"/>
    <lineage>
        <taxon>Bacteria</taxon>
        <taxon>Pseudomonadati</taxon>
        <taxon>Pseudomonadota</taxon>
        <taxon>Gammaproteobacteria</taxon>
        <taxon>Vibrionales</taxon>
        <taxon>Vibrionaceae</taxon>
        <taxon>Vibrio</taxon>
    </lineage>
</organism>
<comment type="caution">
    <text evidence="1">The sequence shown here is derived from an EMBL/GenBank/DDBJ whole genome shotgun (WGS) entry which is preliminary data.</text>
</comment>
<evidence type="ECO:0000313" key="1">
    <source>
        <dbReference type="EMBL" id="HAS8538479.1"/>
    </source>
</evidence>
<dbReference type="AlphaFoldDB" id="A0A8H9K7E1"/>
<accession>A0A8H9K7E1</accession>
<reference evidence="1" key="1">
    <citation type="journal article" date="2018" name="Genome Biol.">
        <title>SKESA: strategic k-mer extension for scrupulous assemblies.</title>
        <authorList>
            <person name="Souvorov A."/>
            <person name="Agarwala R."/>
            <person name="Lipman D.J."/>
        </authorList>
    </citation>
    <scope>NUCLEOTIDE SEQUENCE</scope>
    <source>
        <strain evidence="1">BCW_3452</strain>
    </source>
</reference>
<dbReference type="Proteomes" id="UP000863257">
    <property type="component" value="Unassembled WGS sequence"/>
</dbReference>
<proteinExistence type="predicted"/>
<protein>
    <submittedName>
        <fullName evidence="1">Uncharacterized protein</fullName>
    </submittedName>
</protein>